<evidence type="ECO:0000259" key="2">
    <source>
        <dbReference type="Pfam" id="PF04389"/>
    </source>
</evidence>
<dbReference type="PANTHER" id="PTHR12147">
    <property type="entry name" value="METALLOPEPTIDASE M28 FAMILY MEMBER"/>
    <property type="match status" value="1"/>
</dbReference>
<keyword evidence="4" id="KW-1185">Reference proteome</keyword>
<dbReference type="RefSeq" id="WP_379040927.1">
    <property type="nucleotide sequence ID" value="NZ_JBHSKW010000005.1"/>
</dbReference>
<reference evidence="4" key="1">
    <citation type="journal article" date="2019" name="Int. J. Syst. Evol. Microbiol.">
        <title>The Global Catalogue of Microorganisms (GCM) 10K type strain sequencing project: providing services to taxonomists for standard genome sequencing and annotation.</title>
        <authorList>
            <consortium name="The Broad Institute Genomics Platform"/>
            <consortium name="The Broad Institute Genome Sequencing Center for Infectious Disease"/>
            <person name="Wu L."/>
            <person name="Ma J."/>
        </authorList>
    </citation>
    <scope>NUCLEOTIDE SEQUENCE [LARGE SCALE GENOMIC DNA]</scope>
    <source>
        <strain evidence="4">KCTC 42456</strain>
    </source>
</reference>
<organism evidence="3 4">
    <name type="scientific">Pedobacter alpinus</name>
    <dbReference type="NCBI Taxonomy" id="1590643"/>
    <lineage>
        <taxon>Bacteria</taxon>
        <taxon>Pseudomonadati</taxon>
        <taxon>Bacteroidota</taxon>
        <taxon>Sphingobacteriia</taxon>
        <taxon>Sphingobacteriales</taxon>
        <taxon>Sphingobacteriaceae</taxon>
        <taxon>Pedobacter</taxon>
    </lineage>
</organism>
<dbReference type="PROSITE" id="PS51257">
    <property type="entry name" value="PROKAR_LIPOPROTEIN"/>
    <property type="match status" value="1"/>
</dbReference>
<sequence length="432" mass="47414">MKNKWILGACVALLFSQACTAQKKSVPNISETEVARIIKTLSADDKLGRSALKPAEIGLSADFISDEFKKAGLQKFKPLNSYRQSFTVSSIKPLGGKLIVNGTEIVNDNFIVSSASENIEQTTLSNIIKINKGDDFFAKYSEISASENDALVQIDESFKSSFNRLKAFLNRGNMAIDGAKTPTIIYLLSNNDVQSMSLNFKNKISSIPMFNVLGVLPGKSKPNEYVVFSGHYDHLGIIKAVNQDSIANGADDDASGTTAVIELAKYFATKKDNERTLIFVAFTAEEIGGYGSQYFSKQLNPDEVVAMFNIEMIGKESKFGKNNAFITGYEKSNFGEILQKNLEGTTFKFYPDPYPKQNLFYRSDNATLARLGVPAHTISSDQIDTDKLYHSVDDEFESMDITNITEIIKAIAISSGSIVSGKDTPNRVSGVK</sequence>
<dbReference type="PANTHER" id="PTHR12147:SF26">
    <property type="entry name" value="PEPTIDASE M28 DOMAIN-CONTAINING PROTEIN"/>
    <property type="match status" value="1"/>
</dbReference>
<protein>
    <submittedName>
        <fullName evidence="3">M20/M25/M40 family metallo-hydrolase</fullName>
    </submittedName>
</protein>
<dbReference type="InterPro" id="IPR045175">
    <property type="entry name" value="M28_fam"/>
</dbReference>
<accession>A0ABW5TNG3</accession>
<evidence type="ECO:0000313" key="4">
    <source>
        <dbReference type="Proteomes" id="UP001597546"/>
    </source>
</evidence>
<keyword evidence="1" id="KW-0732">Signal</keyword>
<dbReference type="Gene3D" id="3.40.630.10">
    <property type="entry name" value="Zn peptidases"/>
    <property type="match status" value="1"/>
</dbReference>
<name>A0ABW5TNG3_9SPHI</name>
<evidence type="ECO:0000313" key="3">
    <source>
        <dbReference type="EMBL" id="MFD2730349.1"/>
    </source>
</evidence>
<feature type="signal peptide" evidence="1">
    <location>
        <begin position="1"/>
        <end position="20"/>
    </location>
</feature>
<dbReference type="Pfam" id="PF04389">
    <property type="entry name" value="Peptidase_M28"/>
    <property type="match status" value="1"/>
</dbReference>
<feature type="domain" description="Peptidase M28" evidence="2">
    <location>
        <begin position="211"/>
        <end position="411"/>
    </location>
</feature>
<gene>
    <name evidence="3" type="ORF">ACFSSE_01400</name>
</gene>
<proteinExistence type="predicted"/>
<dbReference type="SUPFAM" id="SSF53187">
    <property type="entry name" value="Zn-dependent exopeptidases"/>
    <property type="match status" value="1"/>
</dbReference>
<feature type="chain" id="PRO_5045222617" evidence="1">
    <location>
        <begin position="21"/>
        <end position="432"/>
    </location>
</feature>
<dbReference type="Proteomes" id="UP001597546">
    <property type="component" value="Unassembled WGS sequence"/>
</dbReference>
<dbReference type="EMBL" id="JBHULV010000008">
    <property type="protein sequence ID" value="MFD2730349.1"/>
    <property type="molecule type" value="Genomic_DNA"/>
</dbReference>
<evidence type="ECO:0000256" key="1">
    <source>
        <dbReference type="SAM" id="SignalP"/>
    </source>
</evidence>
<comment type="caution">
    <text evidence="3">The sequence shown here is derived from an EMBL/GenBank/DDBJ whole genome shotgun (WGS) entry which is preliminary data.</text>
</comment>
<dbReference type="InterPro" id="IPR007484">
    <property type="entry name" value="Peptidase_M28"/>
</dbReference>